<dbReference type="RefSeq" id="WP_323274831.1">
    <property type="nucleotide sequence ID" value="NZ_CP158292.1"/>
</dbReference>
<gene>
    <name evidence="1" type="ORF">AAF463_11470</name>
</gene>
<dbReference type="EMBL" id="CP158292">
    <property type="protein sequence ID" value="XBV43241.1"/>
    <property type="molecule type" value="Genomic_DNA"/>
</dbReference>
<reference evidence="1" key="1">
    <citation type="submission" date="2024-06" db="EMBL/GenBank/DDBJ databases">
        <title>Multiomics insights into the TNT degradation mechanism by Pantoea sp. BJ2 isolated from an ammunition destruction site.</title>
        <authorList>
            <person name="Luo J."/>
        </authorList>
    </citation>
    <scope>NUCLEOTIDE SEQUENCE</scope>
    <source>
        <strain evidence="1">BJ2</strain>
    </source>
</reference>
<name>A0AAU7TRE0_9GAMM</name>
<organism evidence="1">
    <name type="scientific">Pantoea sp. BJ2</name>
    <dbReference type="NCBI Taxonomy" id="3141322"/>
    <lineage>
        <taxon>Bacteria</taxon>
        <taxon>Pseudomonadati</taxon>
        <taxon>Pseudomonadota</taxon>
        <taxon>Gammaproteobacteria</taxon>
        <taxon>Enterobacterales</taxon>
        <taxon>Erwiniaceae</taxon>
        <taxon>Pantoea</taxon>
    </lineage>
</organism>
<evidence type="ECO:0000313" key="1">
    <source>
        <dbReference type="EMBL" id="XBV43241.1"/>
    </source>
</evidence>
<dbReference type="AlphaFoldDB" id="A0AAU7TRE0"/>
<dbReference type="InterPro" id="IPR049596">
    <property type="entry name" value="YlcG-like"/>
</dbReference>
<accession>A0AAU7TRE0</accession>
<proteinExistence type="predicted"/>
<dbReference type="NCBIfam" id="NF033498">
    <property type="entry name" value="YlcG_phage_expr"/>
    <property type="match status" value="1"/>
</dbReference>
<protein>
    <submittedName>
        <fullName evidence="1">YlcG family protein</fullName>
    </submittedName>
</protein>
<sequence>MIVDYLHDKWRLLRMYRARRMFEINYRILRNTAKIMGVKHASTRA</sequence>